<keyword evidence="1" id="KW-0805">Transcription regulation</keyword>
<feature type="region of interest" description="Disordered" evidence="4">
    <location>
        <begin position="1"/>
        <end position="24"/>
    </location>
</feature>
<dbReference type="AlphaFoldDB" id="A0A829Y923"/>
<organism evidence="6 7">
    <name type="scientific">Steroidobacter agaridevorans</name>
    <dbReference type="NCBI Taxonomy" id="2695856"/>
    <lineage>
        <taxon>Bacteria</taxon>
        <taxon>Pseudomonadati</taxon>
        <taxon>Pseudomonadota</taxon>
        <taxon>Gammaproteobacteria</taxon>
        <taxon>Steroidobacterales</taxon>
        <taxon>Steroidobacteraceae</taxon>
        <taxon>Steroidobacter</taxon>
    </lineage>
</organism>
<evidence type="ECO:0000313" key="6">
    <source>
        <dbReference type="EMBL" id="GFE79824.1"/>
    </source>
</evidence>
<protein>
    <recommendedName>
        <fullName evidence="5">HTH marR-type domain-containing protein</fullName>
    </recommendedName>
</protein>
<keyword evidence="3" id="KW-0804">Transcription</keyword>
<reference evidence="7" key="1">
    <citation type="submission" date="2020-01" db="EMBL/GenBank/DDBJ databases">
        <title>'Steroidobacter agaridevorans' sp. nov., agar-degrading bacteria isolated from rhizosphere soils.</title>
        <authorList>
            <person name="Ikenaga M."/>
            <person name="Kataoka M."/>
            <person name="Murouchi A."/>
            <person name="Katsuragi S."/>
            <person name="Sakai M."/>
        </authorList>
    </citation>
    <scope>NUCLEOTIDE SEQUENCE [LARGE SCALE GENOMIC DNA]</scope>
    <source>
        <strain evidence="7">YU21-B</strain>
    </source>
</reference>
<evidence type="ECO:0000256" key="3">
    <source>
        <dbReference type="ARBA" id="ARBA00023163"/>
    </source>
</evidence>
<name>A0A829Y923_9GAMM</name>
<dbReference type="InterPro" id="IPR036388">
    <property type="entry name" value="WH-like_DNA-bd_sf"/>
</dbReference>
<comment type="caution">
    <text evidence="6">The sequence shown here is derived from an EMBL/GenBank/DDBJ whole genome shotgun (WGS) entry which is preliminary data.</text>
</comment>
<dbReference type="EMBL" id="BLJN01000002">
    <property type="protein sequence ID" value="GFE79824.1"/>
    <property type="molecule type" value="Genomic_DNA"/>
</dbReference>
<dbReference type="GO" id="GO:0003700">
    <property type="term" value="F:DNA-binding transcription factor activity"/>
    <property type="evidence" value="ECO:0007669"/>
    <property type="project" value="InterPro"/>
</dbReference>
<dbReference type="PANTHER" id="PTHR42756">
    <property type="entry name" value="TRANSCRIPTIONAL REGULATOR, MARR"/>
    <property type="match status" value="1"/>
</dbReference>
<dbReference type="InterPro" id="IPR000835">
    <property type="entry name" value="HTH_MarR-typ"/>
</dbReference>
<dbReference type="Proteomes" id="UP000445000">
    <property type="component" value="Unassembled WGS sequence"/>
</dbReference>
<evidence type="ECO:0000256" key="1">
    <source>
        <dbReference type="ARBA" id="ARBA00023015"/>
    </source>
</evidence>
<dbReference type="PROSITE" id="PS50995">
    <property type="entry name" value="HTH_MARR_2"/>
    <property type="match status" value="1"/>
</dbReference>
<dbReference type="PRINTS" id="PR00598">
    <property type="entry name" value="HTHMARR"/>
</dbReference>
<feature type="domain" description="HTH marR-type" evidence="5">
    <location>
        <begin position="32"/>
        <end position="164"/>
    </location>
</feature>
<dbReference type="SUPFAM" id="SSF46785">
    <property type="entry name" value="Winged helix' DNA-binding domain"/>
    <property type="match status" value="1"/>
</dbReference>
<dbReference type="InterPro" id="IPR036390">
    <property type="entry name" value="WH_DNA-bd_sf"/>
</dbReference>
<sequence length="185" mass="20472">MAIKKDRTPEQPTPETLFGSAGATLNAPESRKRAVAVKMTVIARQMRQRFDQFVEGDGLTRGKWSVIVAVARSPGATQRTIASMLEITEVTAGQLIDRLCADGYLERREHPKDRRAHCVHLTEKAQPLLGRLNEVAKAHEDQTFVGLSDADLERLEEMLDIVARNLALSRSQDEKKSVALRSVGG</sequence>
<gene>
    <name evidence="6" type="ORF">GCM10011487_18240</name>
</gene>
<keyword evidence="2" id="KW-0238">DNA-binding</keyword>
<evidence type="ECO:0000313" key="7">
    <source>
        <dbReference type="Proteomes" id="UP000445000"/>
    </source>
</evidence>
<dbReference type="PANTHER" id="PTHR42756:SF1">
    <property type="entry name" value="TRANSCRIPTIONAL REPRESSOR OF EMRAB OPERON"/>
    <property type="match status" value="1"/>
</dbReference>
<dbReference type="Pfam" id="PF12802">
    <property type="entry name" value="MarR_2"/>
    <property type="match status" value="1"/>
</dbReference>
<dbReference type="Gene3D" id="1.10.10.10">
    <property type="entry name" value="Winged helix-like DNA-binding domain superfamily/Winged helix DNA-binding domain"/>
    <property type="match status" value="1"/>
</dbReference>
<dbReference type="SMART" id="SM00347">
    <property type="entry name" value="HTH_MARR"/>
    <property type="match status" value="1"/>
</dbReference>
<proteinExistence type="predicted"/>
<dbReference type="GO" id="GO:0003677">
    <property type="term" value="F:DNA binding"/>
    <property type="evidence" value="ECO:0007669"/>
    <property type="project" value="UniProtKB-KW"/>
</dbReference>
<keyword evidence="7" id="KW-1185">Reference proteome</keyword>
<accession>A0A829Y923</accession>
<evidence type="ECO:0000256" key="4">
    <source>
        <dbReference type="SAM" id="MobiDB-lite"/>
    </source>
</evidence>
<evidence type="ECO:0000259" key="5">
    <source>
        <dbReference type="PROSITE" id="PS50995"/>
    </source>
</evidence>
<evidence type="ECO:0000256" key="2">
    <source>
        <dbReference type="ARBA" id="ARBA00023125"/>
    </source>
</evidence>